<keyword evidence="7" id="KW-0560">Oxidoreductase</keyword>
<reference evidence="10 11" key="1">
    <citation type="submission" date="2019-03" db="EMBL/GenBank/DDBJ databases">
        <title>Sequencing 23 genomes of Wallemia ichthyophaga.</title>
        <authorList>
            <person name="Gostincar C."/>
        </authorList>
    </citation>
    <scope>NUCLEOTIDE SEQUENCE [LARGE SCALE GENOMIC DNA]</scope>
    <source>
        <strain evidence="10 11">EXF-8621</strain>
    </source>
</reference>
<dbReference type="Pfam" id="PF10590">
    <property type="entry name" value="PNP_phzG_C"/>
    <property type="match status" value="1"/>
</dbReference>
<evidence type="ECO:0000256" key="5">
    <source>
        <dbReference type="ARBA" id="ARBA00022630"/>
    </source>
</evidence>
<feature type="domain" description="Pyridoxine 5'-phosphate oxidase dimerisation C-terminal" evidence="9">
    <location>
        <begin position="189"/>
        <end position="256"/>
    </location>
</feature>
<comment type="caution">
    <text evidence="10">The sequence shown here is derived from an EMBL/GenBank/DDBJ whole genome shotgun (WGS) entry which is preliminary data.</text>
</comment>
<dbReference type="Gene3D" id="2.30.110.10">
    <property type="entry name" value="Electron Transport, Fmn-binding Protein, Chain A"/>
    <property type="match status" value="1"/>
</dbReference>
<evidence type="ECO:0000256" key="4">
    <source>
        <dbReference type="ARBA" id="ARBA00012801"/>
    </source>
</evidence>
<dbReference type="GO" id="GO:0008615">
    <property type="term" value="P:pyridoxine biosynthetic process"/>
    <property type="evidence" value="ECO:0007669"/>
    <property type="project" value="InterPro"/>
</dbReference>
<evidence type="ECO:0000313" key="11">
    <source>
        <dbReference type="Proteomes" id="UP000306954"/>
    </source>
</evidence>
<dbReference type="InterPro" id="IPR000659">
    <property type="entry name" value="Pyridox_Oxase"/>
</dbReference>
<evidence type="ECO:0000256" key="7">
    <source>
        <dbReference type="ARBA" id="ARBA00023002"/>
    </source>
</evidence>
<evidence type="ECO:0000313" key="10">
    <source>
        <dbReference type="EMBL" id="TIB09570.1"/>
    </source>
</evidence>
<dbReference type="Pfam" id="PF01243">
    <property type="entry name" value="PNPOx_N"/>
    <property type="match status" value="1"/>
</dbReference>
<dbReference type="Proteomes" id="UP000306954">
    <property type="component" value="Unassembled WGS sequence"/>
</dbReference>
<gene>
    <name evidence="10" type="ORF">E3P90_03215</name>
</gene>
<evidence type="ECO:0000256" key="2">
    <source>
        <dbReference type="ARBA" id="ARBA00004738"/>
    </source>
</evidence>
<keyword evidence="5" id="KW-0285">Flavoprotein</keyword>
<dbReference type="GO" id="GO:0004733">
    <property type="term" value="F:pyridoxamine phosphate oxidase activity"/>
    <property type="evidence" value="ECO:0007669"/>
    <property type="project" value="UniProtKB-EC"/>
</dbReference>
<feature type="domain" description="Pyridoxamine 5'-phosphate oxidase N-terminal" evidence="8">
    <location>
        <begin position="36"/>
        <end position="156"/>
    </location>
</feature>
<protein>
    <recommendedName>
        <fullName evidence="4">pyridoxal 5'-phosphate synthase</fullName>
        <ecNumber evidence="4">1.4.3.5</ecNumber>
    </recommendedName>
</protein>
<sequence length="256" mass="28712">MTSRININTHNQYKSPGVVRGMLSGDALVQLREWFDHAVQNGVEEPEAVNVSTVDKAGIPNARIVLSKSISRLGVSFYTNYRSAKGNELASVPYCAMTYHWRYPHTDAHTHTQRQVRLRGRVVQAPVHESHAYFNGRSEESRLGAYASRQSSVLPPLNHADDGKQTLLQQLKAEKDKSSPISHSSPDFWGGYILVPFHVEFWSGQPSRLHDRFLYSRDPQDVEKALPADAATPIESVDKVADAVEKVPWTIDRLSP</sequence>
<evidence type="ECO:0000259" key="9">
    <source>
        <dbReference type="Pfam" id="PF10590"/>
    </source>
</evidence>
<dbReference type="InterPro" id="IPR011576">
    <property type="entry name" value="Pyridox_Oxase_N"/>
</dbReference>
<dbReference type="UniPathway" id="UPA01068">
    <property type="reaction ID" value="UER00304"/>
</dbReference>
<evidence type="ECO:0000259" key="8">
    <source>
        <dbReference type="Pfam" id="PF01243"/>
    </source>
</evidence>
<proteinExistence type="predicted"/>
<accession>A0A4T0KUK7</accession>
<dbReference type="InterPro" id="IPR019576">
    <property type="entry name" value="Pyridoxamine_oxidase_dimer_C"/>
</dbReference>
<name>A0A4T0KUK7_WALIC</name>
<evidence type="ECO:0000256" key="1">
    <source>
        <dbReference type="ARBA" id="ARBA00001917"/>
    </source>
</evidence>
<dbReference type="PANTHER" id="PTHR10851:SF0">
    <property type="entry name" value="PYRIDOXINE-5'-PHOSPHATE OXIDASE"/>
    <property type="match status" value="1"/>
</dbReference>
<keyword evidence="6" id="KW-0288">FMN</keyword>
<dbReference type="NCBIfam" id="NF004231">
    <property type="entry name" value="PRK05679.1"/>
    <property type="match status" value="1"/>
</dbReference>
<dbReference type="AlphaFoldDB" id="A0A4T0KUK7"/>
<evidence type="ECO:0000256" key="3">
    <source>
        <dbReference type="ARBA" id="ARBA00005037"/>
    </source>
</evidence>
<dbReference type="InterPro" id="IPR012349">
    <property type="entry name" value="Split_barrel_FMN-bd"/>
</dbReference>
<dbReference type="PANTHER" id="PTHR10851">
    <property type="entry name" value="PYRIDOXINE-5-PHOSPHATE OXIDASE"/>
    <property type="match status" value="1"/>
</dbReference>
<dbReference type="GO" id="GO:0010181">
    <property type="term" value="F:FMN binding"/>
    <property type="evidence" value="ECO:0007669"/>
    <property type="project" value="InterPro"/>
</dbReference>
<comment type="cofactor">
    <cofactor evidence="1">
        <name>FMN</name>
        <dbReference type="ChEBI" id="CHEBI:58210"/>
    </cofactor>
</comment>
<dbReference type="OMA" id="LWAHEVE"/>
<dbReference type="EMBL" id="SPOF01000040">
    <property type="protein sequence ID" value="TIB09570.1"/>
    <property type="molecule type" value="Genomic_DNA"/>
</dbReference>
<comment type="pathway">
    <text evidence="3">Cofactor metabolism; pyridoxal 5'-phosphate salvage; pyridoxal 5'-phosphate from pyridoxine 5'-phosphate: step 1/1.</text>
</comment>
<organism evidence="10 11">
    <name type="scientific">Wallemia ichthyophaga</name>
    <dbReference type="NCBI Taxonomy" id="245174"/>
    <lineage>
        <taxon>Eukaryota</taxon>
        <taxon>Fungi</taxon>
        <taxon>Dikarya</taxon>
        <taxon>Basidiomycota</taxon>
        <taxon>Wallemiomycotina</taxon>
        <taxon>Wallemiomycetes</taxon>
        <taxon>Wallemiales</taxon>
        <taxon>Wallemiaceae</taxon>
        <taxon>Wallemia</taxon>
    </lineage>
</organism>
<evidence type="ECO:0000256" key="6">
    <source>
        <dbReference type="ARBA" id="ARBA00022643"/>
    </source>
</evidence>
<dbReference type="OrthoDB" id="303614at2759"/>
<dbReference type="PIRSF" id="PIRSF000190">
    <property type="entry name" value="Pyd_amn-ph_oxd"/>
    <property type="match status" value="1"/>
</dbReference>
<dbReference type="SUPFAM" id="SSF50475">
    <property type="entry name" value="FMN-binding split barrel"/>
    <property type="match status" value="1"/>
</dbReference>
<comment type="pathway">
    <text evidence="2">Cofactor metabolism; pyridoxal 5'-phosphate salvage; pyridoxal 5'-phosphate from pyridoxamine 5'-phosphate: step 1/1.</text>
</comment>
<dbReference type="EC" id="1.4.3.5" evidence="4"/>